<evidence type="ECO:0000313" key="6">
    <source>
        <dbReference type="Proteomes" id="UP000281547"/>
    </source>
</evidence>
<name>A0A433X896_9HYPH</name>
<dbReference type="Proteomes" id="UP000281547">
    <property type="component" value="Unassembled WGS sequence"/>
</dbReference>
<keyword evidence="2" id="KW-0548">Nucleotidyltransferase</keyword>
<dbReference type="GO" id="GO:0016779">
    <property type="term" value="F:nucleotidyltransferase activity"/>
    <property type="evidence" value="ECO:0007669"/>
    <property type="project" value="UniProtKB-KW"/>
</dbReference>
<dbReference type="Pfam" id="PF12804">
    <property type="entry name" value="NTP_transf_3"/>
    <property type="match status" value="1"/>
</dbReference>
<proteinExistence type="predicted"/>
<dbReference type="OrthoDB" id="9788272at2"/>
<evidence type="ECO:0000256" key="2">
    <source>
        <dbReference type="ARBA" id="ARBA00022695"/>
    </source>
</evidence>
<feature type="domain" description="MobA-like NTP transferase" evidence="4">
    <location>
        <begin position="18"/>
        <end position="184"/>
    </location>
</feature>
<dbReference type="CDD" id="cd06422">
    <property type="entry name" value="NTP_transferase_like_1"/>
    <property type="match status" value="1"/>
</dbReference>
<dbReference type="Gene3D" id="3.90.550.10">
    <property type="entry name" value="Spore Coat Polysaccharide Biosynthesis Protein SpsA, Chain A"/>
    <property type="match status" value="1"/>
</dbReference>
<dbReference type="PANTHER" id="PTHR43584:SF8">
    <property type="entry name" value="N-ACETYLMURAMATE ALPHA-1-PHOSPHATE URIDYLYLTRANSFERASE"/>
    <property type="match status" value="1"/>
</dbReference>
<accession>A0A433X896</accession>
<keyword evidence="6" id="KW-1185">Reference proteome</keyword>
<dbReference type="PANTHER" id="PTHR43584">
    <property type="entry name" value="NUCLEOTIDYL TRANSFERASE"/>
    <property type="match status" value="1"/>
</dbReference>
<evidence type="ECO:0000256" key="3">
    <source>
        <dbReference type="ARBA" id="ARBA00022842"/>
    </source>
</evidence>
<evidence type="ECO:0000259" key="4">
    <source>
        <dbReference type="Pfam" id="PF12804"/>
    </source>
</evidence>
<dbReference type="RefSeq" id="WP_127189098.1">
    <property type="nucleotide sequence ID" value="NZ_RZNJ01000004.1"/>
</dbReference>
<dbReference type="SUPFAM" id="SSF53448">
    <property type="entry name" value="Nucleotide-diphospho-sugar transferases"/>
    <property type="match status" value="1"/>
</dbReference>
<dbReference type="EMBL" id="RZNJ01000004">
    <property type="protein sequence ID" value="RUT30317.1"/>
    <property type="molecule type" value="Genomic_DNA"/>
</dbReference>
<keyword evidence="3" id="KW-0460">Magnesium</keyword>
<comment type="caution">
    <text evidence="5">The sequence shown here is derived from an EMBL/GenBank/DDBJ whole genome shotgun (WGS) entry which is preliminary data.</text>
</comment>
<evidence type="ECO:0000313" key="5">
    <source>
        <dbReference type="EMBL" id="RUT30317.1"/>
    </source>
</evidence>
<sequence>MSLSHTIEGAMQARPDVMLLAAGLGRRMLPLTAHTPKPLLRVGGMALIDHVIEAARAEGCTRFVVNAHHHAGQVLEHVAGVAAEFPALSFQVSHEFETLLETGGGLKKALPLLEGDPILAMNADAFWPVGADAPIARMLERFAEGRADIVLLCVHPHRAIGFRRSHDFCLDPRGRVTRDAGAPVVYAGVALIARSALADTPDGPFSLNLVFDRALEAGRLAGVPLMAPWLHVGDPEAMLEAGRALADLNP</sequence>
<keyword evidence="1 5" id="KW-0808">Transferase</keyword>
<protein>
    <submittedName>
        <fullName evidence="5">Nucleotidyltransferase family protein</fullName>
    </submittedName>
</protein>
<dbReference type="AlphaFoldDB" id="A0A433X896"/>
<dbReference type="InterPro" id="IPR029044">
    <property type="entry name" value="Nucleotide-diphossugar_trans"/>
</dbReference>
<gene>
    <name evidence="5" type="ORF">EMQ25_13485</name>
</gene>
<evidence type="ECO:0000256" key="1">
    <source>
        <dbReference type="ARBA" id="ARBA00022679"/>
    </source>
</evidence>
<organism evidence="5 6">
    <name type="scientific">Arsenicitalea aurantiaca</name>
    <dbReference type="NCBI Taxonomy" id="1783274"/>
    <lineage>
        <taxon>Bacteria</taxon>
        <taxon>Pseudomonadati</taxon>
        <taxon>Pseudomonadota</taxon>
        <taxon>Alphaproteobacteria</taxon>
        <taxon>Hyphomicrobiales</taxon>
        <taxon>Devosiaceae</taxon>
        <taxon>Arsenicitalea</taxon>
    </lineage>
</organism>
<dbReference type="InterPro" id="IPR050065">
    <property type="entry name" value="GlmU-like"/>
</dbReference>
<dbReference type="InterPro" id="IPR025877">
    <property type="entry name" value="MobA-like_NTP_Trfase"/>
</dbReference>
<reference evidence="5 6" key="1">
    <citation type="journal article" date="2016" name="Int. J. Syst. Evol. Microbiol.">
        <title>Arsenicitalea aurantiaca gen. nov., sp. nov., a new member of the family Hyphomicrobiaceae, isolated from high-arsenic sediment.</title>
        <authorList>
            <person name="Mu Y."/>
            <person name="Zhou L."/>
            <person name="Zeng X.C."/>
            <person name="Liu L."/>
            <person name="Pan Y."/>
            <person name="Chen X."/>
            <person name="Wang J."/>
            <person name="Li S."/>
            <person name="Li W.J."/>
            <person name="Wang Y."/>
        </authorList>
    </citation>
    <scope>NUCLEOTIDE SEQUENCE [LARGE SCALE GENOMIC DNA]</scope>
    <source>
        <strain evidence="5 6">42-50</strain>
    </source>
</reference>